<dbReference type="SMART" id="SM00360">
    <property type="entry name" value="RRM"/>
    <property type="match status" value="3"/>
</dbReference>
<dbReference type="GO" id="GO:0000398">
    <property type="term" value="P:mRNA splicing, via spliceosome"/>
    <property type="evidence" value="ECO:0007669"/>
    <property type="project" value="TreeGrafter"/>
</dbReference>
<feature type="domain" description="RRM" evidence="4">
    <location>
        <begin position="114"/>
        <end position="187"/>
    </location>
</feature>
<proteinExistence type="predicted"/>
<evidence type="ECO:0000313" key="6">
    <source>
        <dbReference type="Proteomes" id="UP000604046"/>
    </source>
</evidence>
<reference evidence="5" key="1">
    <citation type="submission" date="2021-02" db="EMBL/GenBank/DDBJ databases">
        <authorList>
            <person name="Dougan E. K."/>
            <person name="Rhodes N."/>
            <person name="Thang M."/>
            <person name="Chan C."/>
        </authorList>
    </citation>
    <scope>NUCLEOTIDE SEQUENCE</scope>
</reference>
<dbReference type="GO" id="GO:0005634">
    <property type="term" value="C:nucleus"/>
    <property type="evidence" value="ECO:0007669"/>
    <property type="project" value="UniProtKB-SubCell"/>
</dbReference>
<evidence type="ECO:0000256" key="3">
    <source>
        <dbReference type="SAM" id="MobiDB-lite"/>
    </source>
</evidence>
<dbReference type="Pfam" id="PF04059">
    <property type="entry name" value="RRM_2"/>
    <property type="match status" value="3"/>
</dbReference>
<feature type="domain" description="RRM" evidence="4">
    <location>
        <begin position="386"/>
        <end position="462"/>
    </location>
</feature>
<dbReference type="GO" id="GO:0003723">
    <property type="term" value="F:RNA binding"/>
    <property type="evidence" value="ECO:0007669"/>
    <property type="project" value="InterPro"/>
</dbReference>
<keyword evidence="6" id="KW-1185">Reference proteome</keyword>
<dbReference type="InterPro" id="IPR035979">
    <property type="entry name" value="RBD_domain_sf"/>
</dbReference>
<evidence type="ECO:0000256" key="2">
    <source>
        <dbReference type="ARBA" id="ARBA00023242"/>
    </source>
</evidence>
<dbReference type="InterPro" id="IPR012677">
    <property type="entry name" value="Nucleotide-bd_a/b_plait_sf"/>
</dbReference>
<dbReference type="InterPro" id="IPR007201">
    <property type="entry name" value="Mei2-like_Rrm_C"/>
</dbReference>
<evidence type="ECO:0000256" key="1">
    <source>
        <dbReference type="ARBA" id="ARBA00004123"/>
    </source>
</evidence>
<sequence length="765" mass="84838">MPRLSFYDGTAELTTRNSFLDVDVRSKDADGARRRAHSAPPRVACEEATGDDSDDGKLICHTPSERTVSTEYGDSDVDFERQTTGCPEDLQSLAGLQDAAVSEHQKEDLTSVRTVMIKNIPCRSRTDEILHAVDSVGFAGTYDCFYLPMNRQGMGYAFLNFTELGTAARFKDAISGYRFPGRRSTKRVEVAPAELQGREQMFKIRALFFKLESSHLGTTIQHLGLGSREGAVCIKEWLRSSRLVFGKATPKAGSSIYSSELLRTPPGGDMLPMPRLSFYDGTAELTTRNSFLDVDVRSKDADGARRRAHSAPPRVACEEATGDDSDDGKLICHTPSERTVSTEYGDSDVDFERQTTGCPEDLQSLAGSQDAAVSEHQKEDLTSVRTVMIKNIPCRCRTDEILHAVDSVGFAGTYDCFYLPMKRRHQQGMGYAFLNFTELGTAARFKDAISGYRFPGRRSTKRVEVAPAELQGREQMFKIRALFFKLESSHLGTTIQHLGLGSREGAVCIKEWLRTLPGADMLPMPRLSFHDGTAELTTRNGFLDVDVRSKDVDGARRRAHSAPPRRACEEATGDDSDEGKLICHTPSERTVSTEYGDSDVDFERQTTGCPEDLQSLAGSQDAAVSEHRKEDLTSVRTVMIKNIPCRCRTDEILHAVDSVGFAGTYDCFYLPMNRQGMGYAFLNFTELGTAARFKDAISGYRFPGRRSTKRVEVAPAELQGREQMHRAPFGSYQIADVRGFRGVLKDEAPDPLPACNSQYSFLDEM</sequence>
<organism evidence="5 6">
    <name type="scientific">Symbiodinium natans</name>
    <dbReference type="NCBI Taxonomy" id="878477"/>
    <lineage>
        <taxon>Eukaryota</taxon>
        <taxon>Sar</taxon>
        <taxon>Alveolata</taxon>
        <taxon>Dinophyceae</taxon>
        <taxon>Suessiales</taxon>
        <taxon>Symbiodiniaceae</taxon>
        <taxon>Symbiodinium</taxon>
    </lineage>
</organism>
<feature type="region of interest" description="Disordered" evidence="3">
    <location>
        <begin position="553"/>
        <end position="579"/>
    </location>
</feature>
<accession>A0A812QRS6</accession>
<evidence type="ECO:0000313" key="5">
    <source>
        <dbReference type="EMBL" id="CAE7400299.1"/>
    </source>
</evidence>
<evidence type="ECO:0000259" key="4">
    <source>
        <dbReference type="SMART" id="SM00360"/>
    </source>
</evidence>
<dbReference type="EMBL" id="CAJNDS010002263">
    <property type="protein sequence ID" value="CAE7400299.1"/>
    <property type="molecule type" value="Genomic_DNA"/>
</dbReference>
<comment type="caution">
    <text evidence="5">The sequence shown here is derived from an EMBL/GenBank/DDBJ whole genome shotgun (WGS) entry which is preliminary data.</text>
</comment>
<comment type="subcellular location">
    <subcellularLocation>
        <location evidence="1">Nucleus</location>
    </subcellularLocation>
</comment>
<dbReference type="PANTHER" id="PTHR13948">
    <property type="entry name" value="RNA-BINDING PROTEIN"/>
    <property type="match status" value="1"/>
</dbReference>
<keyword evidence="2" id="KW-0539">Nucleus</keyword>
<feature type="domain" description="RRM" evidence="4">
    <location>
        <begin position="637"/>
        <end position="710"/>
    </location>
</feature>
<dbReference type="Gene3D" id="3.30.70.330">
    <property type="match status" value="2"/>
</dbReference>
<gene>
    <name evidence="5" type="primary">ML5</name>
    <name evidence="5" type="ORF">SNAT2548_LOCUS21794</name>
</gene>
<dbReference type="Proteomes" id="UP000604046">
    <property type="component" value="Unassembled WGS sequence"/>
</dbReference>
<dbReference type="InterPro" id="IPR000504">
    <property type="entry name" value="RRM_dom"/>
</dbReference>
<dbReference type="SUPFAM" id="SSF54928">
    <property type="entry name" value="RNA-binding domain, RBD"/>
    <property type="match status" value="3"/>
</dbReference>
<dbReference type="PANTHER" id="PTHR13948:SF38">
    <property type="entry name" value="D111_G-PATCH DOMAIN-CONTAINING PROTEIN"/>
    <property type="match status" value="1"/>
</dbReference>
<dbReference type="AlphaFoldDB" id="A0A812QRS6"/>
<name>A0A812QRS6_9DINO</name>
<protein>
    <submittedName>
        <fullName evidence="5">ML5 protein</fullName>
    </submittedName>
</protein>